<dbReference type="InterPro" id="IPR003439">
    <property type="entry name" value="ABC_transporter-like_ATP-bd"/>
</dbReference>
<gene>
    <name evidence="5" type="ORF">LF65_02738</name>
</gene>
<dbReference type="STRING" id="1520.LF65_02738"/>
<evidence type="ECO:0000313" key="5">
    <source>
        <dbReference type="EMBL" id="AJG99311.1"/>
    </source>
</evidence>
<dbReference type="SUPFAM" id="SSF52540">
    <property type="entry name" value="P-loop containing nucleoside triphosphate hydrolases"/>
    <property type="match status" value="1"/>
</dbReference>
<name>A0A0B5QM76_CLOBE</name>
<evidence type="ECO:0000256" key="1">
    <source>
        <dbReference type="ARBA" id="ARBA00022448"/>
    </source>
</evidence>
<dbReference type="RefSeq" id="WP_041896688.1">
    <property type="nucleotide sequence ID" value="NZ_CP010086.2"/>
</dbReference>
<dbReference type="Pfam" id="PF17912">
    <property type="entry name" value="OB_MalK"/>
    <property type="match status" value="1"/>
</dbReference>
<dbReference type="InterPro" id="IPR015855">
    <property type="entry name" value="ABC_transpr_MalK-like"/>
</dbReference>
<evidence type="ECO:0000259" key="4">
    <source>
        <dbReference type="PROSITE" id="PS50893"/>
    </source>
</evidence>
<organism evidence="5 6">
    <name type="scientific">Clostridium beijerinckii</name>
    <name type="common">Clostridium MP</name>
    <dbReference type="NCBI Taxonomy" id="1520"/>
    <lineage>
        <taxon>Bacteria</taxon>
        <taxon>Bacillati</taxon>
        <taxon>Bacillota</taxon>
        <taxon>Clostridia</taxon>
        <taxon>Eubacteriales</taxon>
        <taxon>Clostridiaceae</taxon>
        <taxon>Clostridium</taxon>
    </lineage>
</organism>
<dbReference type="CDD" id="cd03301">
    <property type="entry name" value="ABC_MalK_N"/>
    <property type="match status" value="1"/>
</dbReference>
<dbReference type="Gene3D" id="3.40.50.300">
    <property type="entry name" value="P-loop containing nucleotide triphosphate hydrolases"/>
    <property type="match status" value="1"/>
</dbReference>
<dbReference type="EMBL" id="CP010086">
    <property type="protein sequence ID" value="AJG99311.1"/>
    <property type="molecule type" value="Genomic_DNA"/>
</dbReference>
<dbReference type="PANTHER" id="PTHR43875:SF1">
    <property type="entry name" value="OSMOPROTECTIVE COMPOUNDS UPTAKE ATP-BINDING PROTEIN GGTA"/>
    <property type="match status" value="1"/>
</dbReference>
<dbReference type="InterPro" id="IPR017871">
    <property type="entry name" value="ABC_transporter-like_CS"/>
</dbReference>
<sequence length="383" mass="43344">MSKLLLKNVCKKYDDESYAVKNVNLEVDDKDFLILVGPSGCGKSTTLRMIAGLEEISEGEMWLDGQFANYLTHKERDLSMVFQNYALYPMMSVYDNIAFSLKVRKVDKATIKEKVNKVAEILGIQELLKRMPKELSGGQKQRVAIASAIIRNPKILLMDEPLSNLDAKLRNHMRVEMSKLHKKLNNTIIYVTHDQTEAMTLGTKIVVLKDGIVHQVDIPEELYNNPINKFVAGFIGSPSMNFIKCQLKQENDEMHFIFGNEKVYLPKSKSKLLIKKSYENKNVIIGIRPEHITQSADIKDEDKEHVSSVINIKVELSEMLGDKTNVYFKIGNSELTAISKDSVNLSTGDDAQILINTKNICIFDETTEKNILHDEVKGGLCDE</sequence>
<dbReference type="SMART" id="SM00382">
    <property type="entry name" value="AAA"/>
    <property type="match status" value="1"/>
</dbReference>
<dbReference type="InterPro" id="IPR003593">
    <property type="entry name" value="AAA+_ATPase"/>
</dbReference>
<dbReference type="InterPro" id="IPR008995">
    <property type="entry name" value="Mo/tungstate-bd_C_term_dom"/>
</dbReference>
<dbReference type="GO" id="GO:0016887">
    <property type="term" value="F:ATP hydrolysis activity"/>
    <property type="evidence" value="ECO:0007669"/>
    <property type="project" value="InterPro"/>
</dbReference>
<evidence type="ECO:0000313" key="6">
    <source>
        <dbReference type="Proteomes" id="UP000031866"/>
    </source>
</evidence>
<dbReference type="FunFam" id="3.40.50.300:FF:000042">
    <property type="entry name" value="Maltose/maltodextrin ABC transporter, ATP-binding protein"/>
    <property type="match status" value="1"/>
</dbReference>
<dbReference type="PANTHER" id="PTHR43875">
    <property type="entry name" value="MALTODEXTRIN IMPORT ATP-BINDING PROTEIN MSMX"/>
    <property type="match status" value="1"/>
</dbReference>
<dbReference type="Pfam" id="PF00005">
    <property type="entry name" value="ABC_tran"/>
    <property type="match status" value="1"/>
</dbReference>
<dbReference type="InterPro" id="IPR012340">
    <property type="entry name" value="NA-bd_OB-fold"/>
</dbReference>
<dbReference type="AlphaFoldDB" id="A0A0B5QM76"/>
<dbReference type="OrthoDB" id="9802264at2"/>
<dbReference type="SUPFAM" id="SSF50331">
    <property type="entry name" value="MOP-like"/>
    <property type="match status" value="1"/>
</dbReference>
<proteinExistence type="predicted"/>
<dbReference type="Proteomes" id="UP000031866">
    <property type="component" value="Chromosome"/>
</dbReference>
<dbReference type="PROSITE" id="PS00211">
    <property type="entry name" value="ABC_TRANSPORTER_1"/>
    <property type="match status" value="1"/>
</dbReference>
<dbReference type="PROSITE" id="PS50893">
    <property type="entry name" value="ABC_TRANSPORTER_2"/>
    <property type="match status" value="1"/>
</dbReference>
<keyword evidence="1" id="KW-0813">Transport</keyword>
<dbReference type="InterPro" id="IPR040582">
    <property type="entry name" value="OB_MalK-like"/>
</dbReference>
<dbReference type="GO" id="GO:0055052">
    <property type="term" value="C:ATP-binding cassette (ABC) transporter complex, substrate-binding subunit-containing"/>
    <property type="evidence" value="ECO:0007669"/>
    <property type="project" value="TreeGrafter"/>
</dbReference>
<dbReference type="KEGG" id="cbei:LF65_02738"/>
<dbReference type="Gene3D" id="2.40.50.140">
    <property type="entry name" value="Nucleic acid-binding proteins"/>
    <property type="match status" value="1"/>
</dbReference>
<reference evidence="6" key="1">
    <citation type="submission" date="2014-12" db="EMBL/GenBank/DDBJ databases">
        <title>Genome sequence of Clostridium beijerinckii strain 59B.</title>
        <authorList>
            <person name="Little G.T."/>
            <person name="Minton N.P."/>
        </authorList>
    </citation>
    <scope>NUCLEOTIDE SEQUENCE [LARGE SCALE GENOMIC DNA]</scope>
    <source>
        <strain evidence="6">59B</strain>
    </source>
</reference>
<dbReference type="InterPro" id="IPR027417">
    <property type="entry name" value="P-loop_NTPase"/>
</dbReference>
<feature type="domain" description="ABC transporter" evidence="4">
    <location>
        <begin position="4"/>
        <end position="235"/>
    </location>
</feature>
<dbReference type="GO" id="GO:0008643">
    <property type="term" value="P:carbohydrate transport"/>
    <property type="evidence" value="ECO:0007669"/>
    <property type="project" value="InterPro"/>
</dbReference>
<dbReference type="Gene3D" id="2.40.50.100">
    <property type="match status" value="1"/>
</dbReference>
<evidence type="ECO:0000256" key="2">
    <source>
        <dbReference type="ARBA" id="ARBA00022741"/>
    </source>
</evidence>
<dbReference type="NCBIfam" id="NF008653">
    <property type="entry name" value="PRK11650.1"/>
    <property type="match status" value="1"/>
</dbReference>
<keyword evidence="2" id="KW-0547">Nucleotide-binding</keyword>
<dbReference type="GO" id="GO:0140359">
    <property type="term" value="F:ABC-type transporter activity"/>
    <property type="evidence" value="ECO:0007669"/>
    <property type="project" value="InterPro"/>
</dbReference>
<dbReference type="InterPro" id="IPR047641">
    <property type="entry name" value="ABC_transpr_MalK/UgpC-like"/>
</dbReference>
<accession>A0A0B5QM76</accession>
<evidence type="ECO:0000256" key="3">
    <source>
        <dbReference type="ARBA" id="ARBA00022840"/>
    </source>
</evidence>
<dbReference type="GO" id="GO:0005524">
    <property type="term" value="F:ATP binding"/>
    <property type="evidence" value="ECO:0007669"/>
    <property type="project" value="UniProtKB-KW"/>
</dbReference>
<protein>
    <submittedName>
        <fullName evidence="5">Sugar ABC transporter ATP-binding protein</fullName>
    </submittedName>
</protein>
<keyword evidence="3 5" id="KW-0067">ATP-binding</keyword>